<accession>A0ABP7UGT5</accession>
<feature type="compositionally biased region" description="Pro residues" evidence="1">
    <location>
        <begin position="343"/>
        <end position="359"/>
    </location>
</feature>
<evidence type="ECO:0000313" key="4">
    <source>
        <dbReference type="EMBL" id="GAA4043127.1"/>
    </source>
</evidence>
<dbReference type="EMBL" id="BAABBR010000001">
    <property type="protein sequence ID" value="GAA4043127.1"/>
    <property type="molecule type" value="Genomic_DNA"/>
</dbReference>
<keyword evidence="5" id="KW-1185">Reference proteome</keyword>
<organism evidence="4 5">
    <name type="scientific">Sphingomonas rosea</name>
    <dbReference type="NCBI Taxonomy" id="335605"/>
    <lineage>
        <taxon>Bacteria</taxon>
        <taxon>Pseudomonadati</taxon>
        <taxon>Pseudomonadota</taxon>
        <taxon>Alphaproteobacteria</taxon>
        <taxon>Sphingomonadales</taxon>
        <taxon>Sphingomonadaceae</taxon>
        <taxon>Sphingomonas</taxon>
    </lineage>
</organism>
<feature type="domain" description="Msp4/OMP-like" evidence="3">
    <location>
        <begin position="92"/>
        <end position="253"/>
    </location>
</feature>
<reference evidence="5" key="1">
    <citation type="journal article" date="2019" name="Int. J. Syst. Evol. Microbiol.">
        <title>The Global Catalogue of Microorganisms (GCM) 10K type strain sequencing project: providing services to taxonomists for standard genome sequencing and annotation.</title>
        <authorList>
            <consortium name="The Broad Institute Genomics Platform"/>
            <consortium name="The Broad Institute Genome Sequencing Center for Infectious Disease"/>
            <person name="Wu L."/>
            <person name="Ma J."/>
        </authorList>
    </citation>
    <scope>NUCLEOTIDE SEQUENCE [LARGE SCALE GENOMIC DNA]</scope>
    <source>
        <strain evidence="5">JCM 17564</strain>
    </source>
</reference>
<dbReference type="Pfam" id="PF01617">
    <property type="entry name" value="Surface_Ag_2"/>
    <property type="match status" value="1"/>
</dbReference>
<sequence length="359" mass="36760">MRLTLLAASAAAAIAAPAFAQTGPYAGIEGGILFPKSRSGTATTVFSQTAQTPAAGTAATSGTGAVGTLPTTLTTLPAGGSFSERVKYKKGYDVDGIIGYDFGAFRLEGEVGYKRSKVKSFSQDAALGTGLTTFFTPTGTTTGTTFVYPGSSLGVYNLRDHVSVLSGMVNALLDLGGSNGVPAFYIGAGAGRARVKALGDRDSAWAYQGIAGVRFPISDNIDLGLKYRYFRTAKLDLDPVNTGFSQTFTAAVPNVATTAVPAPTGSSNVSFTRSGVVSQDFNNRFSSHSLLASLIFNFGRTAEMAPPPPPPPAPVVETPPPPPPPATQTCPDGSVILATDACPVPPPPPPPPAPAPERG</sequence>
<evidence type="ECO:0000256" key="1">
    <source>
        <dbReference type="SAM" id="MobiDB-lite"/>
    </source>
</evidence>
<proteinExistence type="predicted"/>
<evidence type="ECO:0000313" key="5">
    <source>
        <dbReference type="Proteomes" id="UP001424459"/>
    </source>
</evidence>
<comment type="caution">
    <text evidence="4">The sequence shown here is derived from an EMBL/GenBank/DDBJ whole genome shotgun (WGS) entry which is preliminary data.</text>
</comment>
<feature type="signal peptide" evidence="2">
    <location>
        <begin position="1"/>
        <end position="20"/>
    </location>
</feature>
<dbReference type="InterPro" id="IPR011250">
    <property type="entry name" value="OMP/PagP_B-barrel"/>
</dbReference>
<dbReference type="RefSeq" id="WP_344697467.1">
    <property type="nucleotide sequence ID" value="NZ_BAABBR010000001.1"/>
</dbReference>
<feature type="region of interest" description="Disordered" evidence="1">
    <location>
        <begin position="303"/>
        <end position="359"/>
    </location>
</feature>
<evidence type="ECO:0000256" key="2">
    <source>
        <dbReference type="SAM" id="SignalP"/>
    </source>
</evidence>
<protein>
    <recommendedName>
        <fullName evidence="3">Msp4/OMP-like domain-containing protein</fullName>
    </recommendedName>
</protein>
<dbReference type="Gene3D" id="2.40.160.20">
    <property type="match status" value="1"/>
</dbReference>
<evidence type="ECO:0000259" key="3">
    <source>
        <dbReference type="Pfam" id="PF01617"/>
    </source>
</evidence>
<dbReference type="InterPro" id="IPR002566">
    <property type="entry name" value="Msp4_OMP-like"/>
</dbReference>
<keyword evidence="2" id="KW-0732">Signal</keyword>
<dbReference type="SUPFAM" id="SSF56925">
    <property type="entry name" value="OMPA-like"/>
    <property type="match status" value="1"/>
</dbReference>
<gene>
    <name evidence="4" type="ORF">GCM10022281_25410</name>
</gene>
<feature type="compositionally biased region" description="Pro residues" evidence="1">
    <location>
        <begin position="305"/>
        <end position="326"/>
    </location>
</feature>
<feature type="chain" id="PRO_5045038526" description="Msp4/OMP-like domain-containing protein" evidence="2">
    <location>
        <begin position="21"/>
        <end position="359"/>
    </location>
</feature>
<dbReference type="Proteomes" id="UP001424459">
    <property type="component" value="Unassembled WGS sequence"/>
</dbReference>
<name>A0ABP7UGT5_9SPHN</name>